<sequence>MNHFDDAEPDFEDPDPEDPGPPLVPPQRCSTTRPTVHLVVEVVLAPGLHVPVVARLRYRADEPYTVYLDNHADLPEPVTWALSREVLLAGLTRPAGLGDMSVTPGHGPDRGHVLLSLHGEEASALLRVPAAALRAFLQRTECVVPLGCERDHVDLDALLRRLLDEDGGRDEGGG</sequence>
<proteinExistence type="inferred from homology"/>
<comment type="caution">
    <text evidence="8">The sequence shown here is derived from an EMBL/GenBank/DDBJ whole genome shotgun (WGS) entry which is preliminary data.</text>
</comment>
<reference evidence="8" key="1">
    <citation type="submission" date="2023-02" db="EMBL/GenBank/DDBJ databases">
        <title>Kitasatospora phosalacinea NBRC 14627.</title>
        <authorList>
            <person name="Ichikawa N."/>
            <person name="Sato H."/>
            <person name="Tonouchi N."/>
        </authorList>
    </citation>
    <scope>NUCLEOTIDE SEQUENCE</scope>
    <source>
        <strain evidence="8">NBRC 14627</strain>
    </source>
</reference>
<comment type="subcellular location">
    <subcellularLocation>
        <location evidence="1">Cell septum</location>
    </subcellularLocation>
</comment>
<dbReference type="EMBL" id="BSSA01000044">
    <property type="protein sequence ID" value="GLW75067.1"/>
    <property type="molecule type" value="Genomic_DNA"/>
</dbReference>
<evidence type="ECO:0000256" key="7">
    <source>
        <dbReference type="SAM" id="MobiDB-lite"/>
    </source>
</evidence>
<accession>A0A9W6QE27</accession>
<dbReference type="GO" id="GO:0030428">
    <property type="term" value="C:cell septum"/>
    <property type="evidence" value="ECO:0007669"/>
    <property type="project" value="UniProtKB-SubCell"/>
</dbReference>
<feature type="compositionally biased region" description="Acidic residues" evidence="7">
    <location>
        <begin position="7"/>
        <end position="18"/>
    </location>
</feature>
<keyword evidence="6" id="KW-0131">Cell cycle</keyword>
<dbReference type="AlphaFoldDB" id="A0A9W6QE27"/>
<feature type="region of interest" description="Disordered" evidence="7">
    <location>
        <begin position="1"/>
        <end position="30"/>
    </location>
</feature>
<evidence type="ECO:0000256" key="3">
    <source>
        <dbReference type="ARBA" id="ARBA00022618"/>
    </source>
</evidence>
<evidence type="ECO:0000256" key="2">
    <source>
        <dbReference type="ARBA" id="ARBA00009323"/>
    </source>
</evidence>
<protein>
    <recommendedName>
        <fullName evidence="10">SsgA</fullName>
    </recommendedName>
</protein>
<name>A0A9W6QE27_9ACTN</name>
<keyword evidence="4" id="KW-0749">Sporulation</keyword>
<evidence type="ECO:0000256" key="5">
    <source>
        <dbReference type="ARBA" id="ARBA00023210"/>
    </source>
</evidence>
<keyword evidence="5" id="KW-0717">Septation</keyword>
<dbReference type="GO" id="GO:0030435">
    <property type="term" value="P:sporulation resulting in formation of a cellular spore"/>
    <property type="evidence" value="ECO:0007669"/>
    <property type="project" value="UniProtKB-KW"/>
</dbReference>
<evidence type="ECO:0000313" key="9">
    <source>
        <dbReference type="Proteomes" id="UP001165041"/>
    </source>
</evidence>
<dbReference type="RefSeq" id="WP_285740621.1">
    <property type="nucleotide sequence ID" value="NZ_BSSA01000044.1"/>
</dbReference>
<dbReference type="GO" id="GO:0000917">
    <property type="term" value="P:division septum assembly"/>
    <property type="evidence" value="ECO:0007669"/>
    <property type="project" value="UniProtKB-KW"/>
</dbReference>
<dbReference type="InterPro" id="IPR038658">
    <property type="entry name" value="SsgB_sf"/>
</dbReference>
<comment type="similarity">
    <text evidence="2">Belongs to the SsgA family.</text>
</comment>
<keyword evidence="3" id="KW-0132">Cell division</keyword>
<dbReference type="Proteomes" id="UP001165041">
    <property type="component" value="Unassembled WGS sequence"/>
</dbReference>
<organism evidence="8 9">
    <name type="scientific">Kitasatospora phosalacinea</name>
    <dbReference type="NCBI Taxonomy" id="2065"/>
    <lineage>
        <taxon>Bacteria</taxon>
        <taxon>Bacillati</taxon>
        <taxon>Actinomycetota</taxon>
        <taxon>Actinomycetes</taxon>
        <taxon>Kitasatosporales</taxon>
        <taxon>Streptomycetaceae</taxon>
        <taxon>Kitasatospora</taxon>
    </lineage>
</organism>
<dbReference type="InterPro" id="IPR006776">
    <property type="entry name" value="SsgB"/>
</dbReference>
<evidence type="ECO:0000256" key="4">
    <source>
        <dbReference type="ARBA" id="ARBA00022969"/>
    </source>
</evidence>
<evidence type="ECO:0000313" key="8">
    <source>
        <dbReference type="EMBL" id="GLW75067.1"/>
    </source>
</evidence>
<gene>
    <name evidence="8" type="ORF">Kpho02_73640</name>
</gene>
<dbReference type="Pfam" id="PF04686">
    <property type="entry name" value="SsgA"/>
    <property type="match status" value="1"/>
</dbReference>
<evidence type="ECO:0008006" key="10">
    <source>
        <dbReference type="Google" id="ProtNLM"/>
    </source>
</evidence>
<evidence type="ECO:0000256" key="6">
    <source>
        <dbReference type="ARBA" id="ARBA00023306"/>
    </source>
</evidence>
<dbReference type="Gene3D" id="2.30.31.20">
    <property type="entry name" value="Sporulation-specific cell division protein SsgB"/>
    <property type="match status" value="1"/>
</dbReference>
<evidence type="ECO:0000256" key="1">
    <source>
        <dbReference type="ARBA" id="ARBA00004431"/>
    </source>
</evidence>